<dbReference type="InterPro" id="IPR011990">
    <property type="entry name" value="TPR-like_helical_dom_sf"/>
</dbReference>
<evidence type="ECO:0000313" key="2">
    <source>
        <dbReference type="EMBL" id="CAE4571792.1"/>
    </source>
</evidence>
<accession>A0A7S4Q418</accession>
<sequence>MSASPGGVGSWQSATALLRSMADGGLGADPFVWSVMASRLVHGLLWERVLDLLDRISRERLEPGAVVYSAAGAGGQDTWELSLQMTARIKRRSRDHVAHNSLMSAYQKGSQWRMPLELMGGIVLSYMRPDVATYSVAAAALGQAQRWAAVLLLLEQLQLEQTGPDGVLLTALVGALSQSQRWSAALATMVAMRSSSLRPGIVEYNALIGACERAGHAGQVRQLVGEATRRTLHPDATTYLAAIAAGRDLALHREAPTILAASGRRAERSLRGALRRAATHSRRTLAVLAVDMASQHDSLGGVLAAAFRQRLYEDILLRLRCICRNDPALGGRYGGPVQGLRDPVLRAQFSLGRHFTAAALSSLGLRGKAPRSVALWADDARLAVRRALPAPAAPAPSRDPTASGLAAWLTHHAWSTASQVSPLSPDSLDCRGRTAGFGGAGQGRLMPVFIEHDRSMHAERHALQTFLESVSDEAGESSPPAVSAAVRLYAAHVPCTSCLTVFCQLAHAIPGVRLQVRFDAWDETFRWTGAEKGSTLSTGI</sequence>
<protein>
    <submittedName>
        <fullName evidence="2">Uncharacterized protein</fullName>
    </submittedName>
</protein>
<reference evidence="2" key="1">
    <citation type="submission" date="2021-01" db="EMBL/GenBank/DDBJ databases">
        <authorList>
            <person name="Corre E."/>
            <person name="Pelletier E."/>
            <person name="Niang G."/>
            <person name="Scheremetjew M."/>
            <person name="Finn R."/>
            <person name="Kale V."/>
            <person name="Holt S."/>
            <person name="Cochrane G."/>
            <person name="Meng A."/>
            <person name="Brown T."/>
            <person name="Cohen L."/>
        </authorList>
    </citation>
    <scope>NUCLEOTIDE SEQUENCE</scope>
    <source>
        <strain evidence="2">CCMP3105</strain>
    </source>
</reference>
<dbReference type="PANTHER" id="PTHR47447">
    <property type="entry name" value="OS03G0856100 PROTEIN"/>
    <property type="match status" value="1"/>
</dbReference>
<proteinExistence type="predicted"/>
<dbReference type="Gene3D" id="1.25.40.10">
    <property type="entry name" value="Tetratricopeptide repeat domain"/>
    <property type="match status" value="2"/>
</dbReference>
<dbReference type="EMBL" id="HBNR01017311">
    <property type="protein sequence ID" value="CAE4571792.1"/>
    <property type="molecule type" value="Transcribed_RNA"/>
</dbReference>
<dbReference type="PANTHER" id="PTHR47447:SF17">
    <property type="entry name" value="OS12G0638900 PROTEIN"/>
    <property type="match status" value="1"/>
</dbReference>
<name>A0A7S4Q418_9DINO</name>
<dbReference type="AlphaFoldDB" id="A0A7S4Q418"/>
<keyword evidence="1" id="KW-0677">Repeat</keyword>
<gene>
    <name evidence="2" type="ORF">AMON00008_LOCUS11411</name>
</gene>
<organism evidence="2">
    <name type="scientific">Alexandrium monilatum</name>
    <dbReference type="NCBI Taxonomy" id="311494"/>
    <lineage>
        <taxon>Eukaryota</taxon>
        <taxon>Sar</taxon>
        <taxon>Alveolata</taxon>
        <taxon>Dinophyceae</taxon>
        <taxon>Gonyaulacales</taxon>
        <taxon>Pyrocystaceae</taxon>
        <taxon>Alexandrium</taxon>
    </lineage>
</organism>
<evidence type="ECO:0000256" key="1">
    <source>
        <dbReference type="ARBA" id="ARBA00022737"/>
    </source>
</evidence>